<name>A0A9K3ICM6_HELAN</name>
<dbReference type="PANTHER" id="PTHR36617:SF5">
    <property type="entry name" value="OS05G0421675 PROTEIN"/>
    <property type="match status" value="1"/>
</dbReference>
<reference evidence="2" key="1">
    <citation type="journal article" date="2017" name="Nature">
        <title>The sunflower genome provides insights into oil metabolism, flowering and Asterid evolution.</title>
        <authorList>
            <person name="Badouin H."/>
            <person name="Gouzy J."/>
            <person name="Grassa C.J."/>
            <person name="Murat F."/>
            <person name="Staton S.E."/>
            <person name="Cottret L."/>
            <person name="Lelandais-Briere C."/>
            <person name="Owens G.L."/>
            <person name="Carrere S."/>
            <person name="Mayjonade B."/>
            <person name="Legrand L."/>
            <person name="Gill N."/>
            <person name="Kane N.C."/>
            <person name="Bowers J.E."/>
            <person name="Hubner S."/>
            <person name="Bellec A."/>
            <person name="Berard A."/>
            <person name="Berges H."/>
            <person name="Blanchet N."/>
            <person name="Boniface M.C."/>
            <person name="Brunel D."/>
            <person name="Catrice O."/>
            <person name="Chaidir N."/>
            <person name="Claudel C."/>
            <person name="Donnadieu C."/>
            <person name="Faraut T."/>
            <person name="Fievet G."/>
            <person name="Helmstetter N."/>
            <person name="King M."/>
            <person name="Knapp S.J."/>
            <person name="Lai Z."/>
            <person name="Le Paslier M.C."/>
            <person name="Lippi Y."/>
            <person name="Lorenzon L."/>
            <person name="Mandel J.R."/>
            <person name="Marage G."/>
            <person name="Marchand G."/>
            <person name="Marquand E."/>
            <person name="Bret-Mestries E."/>
            <person name="Morien E."/>
            <person name="Nambeesan S."/>
            <person name="Nguyen T."/>
            <person name="Pegot-Espagnet P."/>
            <person name="Pouilly N."/>
            <person name="Raftis F."/>
            <person name="Sallet E."/>
            <person name="Schiex T."/>
            <person name="Thomas J."/>
            <person name="Vandecasteele C."/>
            <person name="Vares D."/>
            <person name="Vear F."/>
            <person name="Vautrin S."/>
            <person name="Crespi M."/>
            <person name="Mangin B."/>
            <person name="Burke J.M."/>
            <person name="Salse J."/>
            <person name="Munos S."/>
            <person name="Vincourt P."/>
            <person name="Rieseberg L.H."/>
            <person name="Langlade N.B."/>
        </authorList>
    </citation>
    <scope>NUCLEOTIDE SEQUENCE</scope>
    <source>
        <tissue evidence="2">Leaves</tissue>
    </source>
</reference>
<comment type="caution">
    <text evidence="2">The sequence shown here is derived from an EMBL/GenBank/DDBJ whole genome shotgun (WGS) entry which is preliminary data.</text>
</comment>
<organism evidence="2 3">
    <name type="scientific">Helianthus annuus</name>
    <name type="common">Common sunflower</name>
    <dbReference type="NCBI Taxonomy" id="4232"/>
    <lineage>
        <taxon>Eukaryota</taxon>
        <taxon>Viridiplantae</taxon>
        <taxon>Streptophyta</taxon>
        <taxon>Embryophyta</taxon>
        <taxon>Tracheophyta</taxon>
        <taxon>Spermatophyta</taxon>
        <taxon>Magnoliopsida</taxon>
        <taxon>eudicotyledons</taxon>
        <taxon>Gunneridae</taxon>
        <taxon>Pentapetalae</taxon>
        <taxon>asterids</taxon>
        <taxon>campanulids</taxon>
        <taxon>Asterales</taxon>
        <taxon>Asteraceae</taxon>
        <taxon>Asteroideae</taxon>
        <taxon>Heliantheae alliance</taxon>
        <taxon>Heliantheae</taxon>
        <taxon>Helianthus</taxon>
    </lineage>
</organism>
<dbReference type="Pfam" id="PF13966">
    <property type="entry name" value="zf-RVT"/>
    <property type="match status" value="1"/>
</dbReference>
<dbReference type="InterPro" id="IPR026960">
    <property type="entry name" value="RVT-Znf"/>
</dbReference>
<accession>A0A9K3ICM6</accession>
<sequence length="321" mass="36666">MFVRRRIKLSLAGPWKQIVGIRAPLIQLGINLTESIWCRVGSGANVAFWIDLWIGSQPLFMSFPLLFELEKKKTCSVSERVSWEPNKVTLSWFWSRSLLSVNEEAELLDLTLLLSEFVVSNGPDRWVWSLGNSESFAVADIKKVAAEHCRSIPAYVFVWNNYVPKKVGVVSWRAISDRLPTKAALASRNIIINDTRCVLCGDYEESSEHLFVSCHFTQSVWLVMAQWCRIPPIVAFCLRDLLDAHLFLHGCKKKKKVLNAIVQVVIWCVWKVRNEVIFGQAAPSISSVVEESKSMAFLWIKNRSGSSQWSWNEWRSFSIGL</sequence>
<keyword evidence="2" id="KW-0548">Nucleotidyltransferase</keyword>
<dbReference type="AlphaFoldDB" id="A0A9K3ICM6"/>
<protein>
    <submittedName>
        <fullName evidence="2">Reverse transcriptase zinc-binding domain-containing protein</fullName>
    </submittedName>
</protein>
<keyword evidence="3" id="KW-1185">Reference proteome</keyword>
<reference evidence="2" key="2">
    <citation type="submission" date="2020-06" db="EMBL/GenBank/DDBJ databases">
        <title>Helianthus annuus Genome sequencing and assembly Release 2.</title>
        <authorList>
            <person name="Gouzy J."/>
            <person name="Langlade N."/>
            <person name="Munos S."/>
        </authorList>
    </citation>
    <scope>NUCLEOTIDE SEQUENCE</scope>
    <source>
        <tissue evidence="2">Leaves</tissue>
    </source>
</reference>
<evidence type="ECO:0000313" key="3">
    <source>
        <dbReference type="Proteomes" id="UP000215914"/>
    </source>
</evidence>
<keyword evidence="2" id="KW-0808">Transferase</keyword>
<dbReference type="EMBL" id="MNCJ02000323">
    <property type="protein sequence ID" value="KAF5794278.1"/>
    <property type="molecule type" value="Genomic_DNA"/>
</dbReference>
<evidence type="ECO:0000313" key="2">
    <source>
        <dbReference type="EMBL" id="KAF5794278.1"/>
    </source>
</evidence>
<dbReference type="GO" id="GO:0003964">
    <property type="term" value="F:RNA-directed DNA polymerase activity"/>
    <property type="evidence" value="ECO:0007669"/>
    <property type="project" value="UniProtKB-KW"/>
</dbReference>
<gene>
    <name evidence="2" type="ORF">HanXRQr2_Chr08g0326291</name>
</gene>
<dbReference type="Proteomes" id="UP000215914">
    <property type="component" value="Unassembled WGS sequence"/>
</dbReference>
<keyword evidence="2" id="KW-0695">RNA-directed DNA polymerase</keyword>
<dbReference type="Gramene" id="mRNA:HanXRQr2_Chr08g0326291">
    <property type="protein sequence ID" value="CDS:HanXRQr2_Chr08g0326291.1"/>
    <property type="gene ID" value="HanXRQr2_Chr08g0326291"/>
</dbReference>
<evidence type="ECO:0000259" key="1">
    <source>
        <dbReference type="Pfam" id="PF13966"/>
    </source>
</evidence>
<proteinExistence type="predicted"/>
<dbReference type="PANTHER" id="PTHR36617">
    <property type="entry name" value="PROTEIN, PUTATIVE-RELATED"/>
    <property type="match status" value="1"/>
</dbReference>
<feature type="domain" description="Reverse transcriptase zinc-binding" evidence="1">
    <location>
        <begin position="146"/>
        <end position="221"/>
    </location>
</feature>